<evidence type="ECO:0000259" key="2">
    <source>
        <dbReference type="Pfam" id="PF03703"/>
    </source>
</evidence>
<keyword evidence="1" id="KW-0472">Membrane</keyword>
<keyword evidence="1" id="KW-1133">Transmembrane helix</keyword>
<accession>A0A2I8F3J3</accession>
<dbReference type="OrthoDB" id="8999125at2"/>
<keyword evidence="1" id="KW-0812">Transmembrane</keyword>
<dbReference type="Pfam" id="PF03703">
    <property type="entry name" value="bPH_2"/>
    <property type="match status" value="1"/>
</dbReference>
<evidence type="ECO:0000313" key="4">
    <source>
        <dbReference type="Proteomes" id="UP000243502"/>
    </source>
</evidence>
<feature type="transmembrane region" description="Helical" evidence="1">
    <location>
        <begin position="57"/>
        <end position="78"/>
    </location>
</feature>
<dbReference type="RefSeq" id="WP_042309120.1">
    <property type="nucleotide sequence ID" value="NZ_CP026114.1"/>
</dbReference>
<organism evidence="3 4">
    <name type="scientific">Paraburkholderia terrae</name>
    <dbReference type="NCBI Taxonomy" id="311230"/>
    <lineage>
        <taxon>Bacteria</taxon>
        <taxon>Pseudomonadati</taxon>
        <taxon>Pseudomonadota</taxon>
        <taxon>Betaproteobacteria</taxon>
        <taxon>Burkholderiales</taxon>
        <taxon>Burkholderiaceae</taxon>
        <taxon>Paraburkholderia</taxon>
    </lineage>
</organism>
<sequence>MTRLPTLQRDRAGVVADSVTFSGTPSQIVNLPAYIKSVIAAIIVFAAYMYATTRRPLPWFAPLVALLLIAAGVVVAYLRTACTEIVIDTARITCRQGIFNRHVQSLELFRIHDVTSLHPWWRRPFGIGTVIALTSDSNNPHWRLPGMRNAERLRDSLNLAAIALRDAKGIREVNMGRI</sequence>
<reference evidence="3 4" key="1">
    <citation type="submission" date="2018-01" db="EMBL/GenBank/DDBJ databases">
        <title>Species boundaries and ecological features among Paraburkholderia terrae DSMZ17804T, P. hospita DSMZ17164T and P. caribensis DSMZ13236T.</title>
        <authorList>
            <person name="Pratama A.A."/>
        </authorList>
    </citation>
    <scope>NUCLEOTIDE SEQUENCE [LARGE SCALE GENOMIC DNA]</scope>
    <source>
        <strain evidence="3 4">DSM 17804</strain>
    </source>
</reference>
<evidence type="ECO:0000256" key="1">
    <source>
        <dbReference type="SAM" id="Phobius"/>
    </source>
</evidence>
<dbReference type="KEGG" id="pter:C2L65_41780"/>
<dbReference type="Proteomes" id="UP000243502">
    <property type="component" value="Chromosome 4"/>
</dbReference>
<dbReference type="InterPro" id="IPR005182">
    <property type="entry name" value="YdbS-like_PH"/>
</dbReference>
<proteinExistence type="predicted"/>
<feature type="transmembrane region" description="Helical" evidence="1">
    <location>
        <begin position="31"/>
        <end position="50"/>
    </location>
</feature>
<protein>
    <recommendedName>
        <fullName evidence="2">YdbS-like PH domain-containing protein</fullName>
    </recommendedName>
</protein>
<name>A0A2I8F3J3_9BURK</name>
<gene>
    <name evidence="3" type="ORF">C2L65_41780</name>
</gene>
<evidence type="ECO:0000313" key="3">
    <source>
        <dbReference type="EMBL" id="AUT66280.1"/>
    </source>
</evidence>
<dbReference type="AlphaFoldDB" id="A0A2I8F3J3"/>
<dbReference type="EMBL" id="CP026114">
    <property type="protein sequence ID" value="AUT66280.1"/>
    <property type="molecule type" value="Genomic_DNA"/>
</dbReference>
<feature type="domain" description="YdbS-like PH" evidence="2">
    <location>
        <begin position="83"/>
        <end position="156"/>
    </location>
</feature>